<name>A0ACC0TSN7_9AGAM</name>
<comment type="caution">
    <text evidence="1">The sequence shown here is derived from an EMBL/GenBank/DDBJ whole genome shotgun (WGS) entry which is preliminary data.</text>
</comment>
<accession>A0ACC0TSN7</accession>
<gene>
    <name evidence="1" type="ORF">F5148DRAFT_1347749</name>
</gene>
<dbReference type="EMBL" id="JAGFNK010000683">
    <property type="protein sequence ID" value="KAI9443769.1"/>
    <property type="molecule type" value="Genomic_DNA"/>
</dbReference>
<reference evidence="1" key="1">
    <citation type="submission" date="2021-03" db="EMBL/GenBank/DDBJ databases">
        <title>Evolutionary priming and transition to the ectomycorrhizal habit in an iconic lineage of mushroom-forming fungi: is preadaptation a requirement?</title>
        <authorList>
            <consortium name="DOE Joint Genome Institute"/>
            <person name="Looney B.P."/>
            <person name="Miyauchi S."/>
            <person name="Morin E."/>
            <person name="Drula E."/>
            <person name="Courty P.E."/>
            <person name="Chicoki N."/>
            <person name="Fauchery L."/>
            <person name="Kohler A."/>
            <person name="Kuo A."/>
            <person name="LaButti K."/>
            <person name="Pangilinan J."/>
            <person name="Lipzen A."/>
            <person name="Riley R."/>
            <person name="Andreopoulos W."/>
            <person name="He G."/>
            <person name="Johnson J."/>
            <person name="Barry K.W."/>
            <person name="Grigoriev I.V."/>
            <person name="Nagy L."/>
            <person name="Hibbett D."/>
            <person name="Henrissat B."/>
            <person name="Matheny P.B."/>
            <person name="Labbe J."/>
            <person name="Martin A.F."/>
        </authorList>
    </citation>
    <scope>NUCLEOTIDE SEQUENCE</scope>
    <source>
        <strain evidence="1">BPL698</strain>
    </source>
</reference>
<organism evidence="1 2">
    <name type="scientific">Russula earlei</name>
    <dbReference type="NCBI Taxonomy" id="71964"/>
    <lineage>
        <taxon>Eukaryota</taxon>
        <taxon>Fungi</taxon>
        <taxon>Dikarya</taxon>
        <taxon>Basidiomycota</taxon>
        <taxon>Agaricomycotina</taxon>
        <taxon>Agaricomycetes</taxon>
        <taxon>Russulales</taxon>
        <taxon>Russulaceae</taxon>
        <taxon>Russula</taxon>
    </lineage>
</organism>
<dbReference type="Proteomes" id="UP001207468">
    <property type="component" value="Unassembled WGS sequence"/>
</dbReference>
<sequence length="1957" mass="222011">MVNNDPDADFKLAKELYQKEQYTLAFPVFKNLYSNGINNSNMPVTVLLECKYYYITCGLKVNDATAVPMAVEFINLEHHAPRIQMMSFHLGEYYYRKKDFGDAIDYYSKAGIDNLSNSEIAEMKFHKAYAYFALQRFPEAKPLFNVIRQIPSDPNYYDANYYYGFITFYEKNYKEALAAFNIAQSQPAYQGIVPFYIAEIYYFSGDKDKALEFSERAIKKGGQYYDTQFKQLAGHLLFDKKEYARAQPYLEEYVRKTDKVSREDLYELSYCYYQSGNWNKSIEGFKQLGGKEDSLAQNSMYLLADAYLKTNQKANARNAFLFCASNNSNPKQKEISIFSYAKLSYELGYLDIALKELQDFIVEYSESSNVPEAKELLVAVLSNTSNYKDALELFEKLQHPSDNVKKVYPRILYGRAVELINDQQIVQAEELLDKIVKSPYNAQQIQLVYFWKGEIAYRTGNLEGAVNYFTLYLRNPQVNGEVNSKNARYNLAYCQLKQGDYNNALSNFQQVTKSISVASSAIEQDAYIRSADCYFMNREYKQALKMYEDVIGMNLKSADYALFQKAIIAGAQNRNGDKVSLMRSVLQRYPNTSLQADVNLEVANTYLADENFNEALSPLQAVLKNKDAQALYPQAYLKTGVAYFNLNKNNEALASFKQLVASYPNSQESDEAIEYIRNIFIENQKPADFISFMKQNGKTVTMNEEDSLTFKSALLRYDARDYASAKSGFAAYLSHYPDGRYAIEANYFSAEINIANKDSKSALPFYDSVAAKAPNKYAERSTLQAARIYYFDLKDYAGAATYYAELKSIATQQENKLEAMRGLLRCQYRLQQWKGAVQNAQDILQEKGAATDDKMMANLIVGKNYQADSSLDMATTSYRAVVALGKSEYSAEAQYRLAQILYLQNRLPDAEKAAFDVIKKAGSYEYWVTSSYLLLGDVYVKEKDLFNAEATYKSVADNATIPELKEEAQQKLAQLNYNMRTFKHIWLLAVIVAVPFTGVLAQSTPKKAAAKKNTTTTKKRYTSGVVKGTGTSNAVAPASVNFPRDTASPREVVITSAFKPSLRNAAKVNFTAATPLLDTAHLPLNYTIPSQSLFFSFQPVPIKPLALFVDSSYTWMNNQYIKAGFGNYTTPYVEVGIGLGDGKKNIINLHGKYISSQGNLPFQQFNKTGITALGIFNTNHNQEVAARLFLDNSTQYRYGYQSSTVNFTKDDLRQQFNNVGLQLGFRNKQANAYGITYHPEIQMNYFTDNRNANEFSMKAKGEINKEVSRILAFDVSATADITQYSPKLMTNAGTIKNNLFYITPALQFKTPNFKLNVGVQPSWDNQTFSVLPDIKGEAKIADEKFIIEAGWVGYFNKNTYQSLTAVNPYIGEPSGLLNTKVREQYAGFKGSAGKHFTYNARLSFLHIENLALFANDTALNNTQTFNVLYDPTVSAVRLHGEIGYTVQEKFIVNASATYTNYTKLAMYNKAYGLLPFEVTGSLRWKVLKDLQVKSDVFFWDGTSYPDKAMQSFKLNAVFDANAGVEFAVAPRLNLWLQFNNLLNNHYERWNQYQVLGFQLYKYLVARKKVNIAGVGYFTMQPVPSRLNFVERMLYAPQATVVFTPDASEVVSDKNFYQYLAKELEVNEWEAIRRYQEFSENIKQQIENSGSVDIPGIGCLHKAYDNHGVHFVAGRNSYRALRDIYLGATLHAEVTPEEETEELYNTGEALIVTPEDAEDEQFEKIVKEQKKDYWWVYAIILAIIGIAALFNHIAEALTVKDYTDIPDIQHIGAYYQSANYVSHSDTKEGLVNRVYHMVRNYTLQGKRKLVQQATGLQQGVLLDVGAGTGYFANTMQQAGWKVTGLEPDHSARMVAEGKYNVTLQEPGVLYHLEDNQFDAITMWHVLEHVHDLGGYLNKFHAILKPGGRLIIAVPNYTSHDARVYKEYWAAYDVPRHLYHFSPQSINVLAAAKGFTRAI</sequence>
<proteinExistence type="predicted"/>
<protein>
    <submittedName>
        <fullName evidence="1">Uncharacterized protein</fullName>
    </submittedName>
</protein>
<evidence type="ECO:0000313" key="1">
    <source>
        <dbReference type="EMBL" id="KAI9443769.1"/>
    </source>
</evidence>
<keyword evidence="2" id="KW-1185">Reference proteome</keyword>
<evidence type="ECO:0000313" key="2">
    <source>
        <dbReference type="Proteomes" id="UP001207468"/>
    </source>
</evidence>